<sequence>MPPSKPHAALVSSPLPKAASATGKIVAGFPSAVLPLAPGSHVSSSSVSPQGKTLQVSLVAATTTEPLAVMQFYQTHLAALGLSAAQAPANAGSTAMWFTRGADKITITATAAKGGGTKYIVFGVLHADS</sequence>
<dbReference type="EMBL" id="JAAMFM010000005">
    <property type="protein sequence ID" value="NVM94378.1"/>
    <property type="molecule type" value="Genomic_DNA"/>
</dbReference>
<organism evidence="1 2">
    <name type="scientific">Arthrobacter wenxiniae</name>
    <dbReference type="NCBI Taxonomy" id="2713570"/>
    <lineage>
        <taxon>Bacteria</taxon>
        <taxon>Bacillati</taxon>
        <taxon>Actinomycetota</taxon>
        <taxon>Actinomycetes</taxon>
        <taxon>Micrococcales</taxon>
        <taxon>Micrococcaceae</taxon>
        <taxon>Arthrobacter</taxon>
    </lineage>
</organism>
<accession>A0A7Y7IFI9</accession>
<dbReference type="Proteomes" id="UP000543556">
    <property type="component" value="Unassembled WGS sequence"/>
</dbReference>
<keyword evidence="2" id="KW-1185">Reference proteome</keyword>
<reference evidence="1 2" key="1">
    <citation type="submission" date="2020-02" db="EMBL/GenBank/DDBJ databases">
        <title>Genome sequence of strain AETb3-4.</title>
        <authorList>
            <person name="Gao J."/>
            <person name="Zhang X."/>
        </authorList>
    </citation>
    <scope>NUCLEOTIDE SEQUENCE [LARGE SCALE GENOMIC DNA]</scope>
    <source>
        <strain evidence="1 2">AETb3-4</strain>
    </source>
</reference>
<protein>
    <submittedName>
        <fullName evidence="1">Uncharacterized protein</fullName>
    </submittedName>
</protein>
<gene>
    <name evidence="1" type="ORF">G6034_05545</name>
</gene>
<evidence type="ECO:0000313" key="2">
    <source>
        <dbReference type="Proteomes" id="UP000543556"/>
    </source>
</evidence>
<dbReference type="RefSeq" id="WP_176634105.1">
    <property type="nucleotide sequence ID" value="NZ_JAAMFM010000005.1"/>
</dbReference>
<comment type="caution">
    <text evidence="1">The sequence shown here is derived from an EMBL/GenBank/DDBJ whole genome shotgun (WGS) entry which is preliminary data.</text>
</comment>
<proteinExistence type="predicted"/>
<dbReference type="AlphaFoldDB" id="A0A7Y7IFI9"/>
<evidence type="ECO:0000313" key="1">
    <source>
        <dbReference type="EMBL" id="NVM94378.1"/>
    </source>
</evidence>
<name>A0A7Y7IFI9_9MICC</name>